<feature type="transmembrane region" description="Helical" evidence="8">
    <location>
        <begin position="305"/>
        <end position="329"/>
    </location>
</feature>
<dbReference type="AlphaFoldDB" id="F3QJ28"/>
<dbReference type="NCBIfam" id="TIGR00771">
    <property type="entry name" value="DcuC"/>
    <property type="match status" value="1"/>
</dbReference>
<keyword evidence="10" id="KW-1185">Reference proteome</keyword>
<dbReference type="eggNOG" id="COG3069">
    <property type="taxonomic scope" value="Bacteria"/>
</dbReference>
<evidence type="ECO:0000256" key="2">
    <source>
        <dbReference type="ARBA" id="ARBA00005275"/>
    </source>
</evidence>
<evidence type="ECO:0000313" key="10">
    <source>
        <dbReference type="Proteomes" id="UP000005156"/>
    </source>
</evidence>
<feature type="transmembrane region" description="Helical" evidence="8">
    <location>
        <begin position="189"/>
        <end position="212"/>
    </location>
</feature>
<evidence type="ECO:0000256" key="8">
    <source>
        <dbReference type="SAM" id="Phobius"/>
    </source>
</evidence>
<feature type="transmembrane region" description="Helical" evidence="8">
    <location>
        <begin position="37"/>
        <end position="57"/>
    </location>
</feature>
<accession>F3QJ28</accession>
<comment type="caution">
    <text evidence="9">The sequence shown here is derived from an EMBL/GenBank/DDBJ whole genome shotgun (WGS) entry which is preliminary data.</text>
</comment>
<feature type="transmembrane region" description="Helical" evidence="8">
    <location>
        <begin position="240"/>
        <end position="261"/>
    </location>
</feature>
<sequence>MTSFTPLNEVKMSFSAWVALAAVIATIYGLIKRYETRLVLLLAGLVMCCCSLDPMAAFEQFDKSMTNRALIISICSSMGFAACVTLTKCDLHLVSLLTKPLNKLGILLLPCCMLVTGVASLAIGSLAGLCAAIGPTLIALMLRAGFRPAIAAAAIISATLPNYWSPGSTDNILVAQLAGIPVMEQINHISFNILILFGLCIVALTTICFIFGDYKKGGFQQSINEKGLIRPLPELPQHPNLLKAFAPLLPVVLLFVISLWFPKVKMSVATAMLIGFIYVIFVTRSNPAELVKKFFDGMGSGYGSIIGLIIAAGVFAAGLRSCGVVSGFIDFLKDSSEIAKLGGSFGPYILGVMTGSGNAAAFAFCESVVPHAAEFGMKIQDLGFLTCLSATLGRVSSPLAAGVILIAGIAGTSPLEVIKRSAPVSLTAIAFTLLLV</sequence>
<name>F3QJ28_9BURK</name>
<evidence type="ECO:0000256" key="1">
    <source>
        <dbReference type="ARBA" id="ARBA00004651"/>
    </source>
</evidence>
<evidence type="ECO:0000256" key="4">
    <source>
        <dbReference type="ARBA" id="ARBA00022475"/>
    </source>
</evidence>
<dbReference type="Proteomes" id="UP000005156">
    <property type="component" value="Unassembled WGS sequence"/>
</dbReference>
<feature type="transmembrane region" description="Helical" evidence="8">
    <location>
        <begin position="382"/>
        <end position="411"/>
    </location>
</feature>
<dbReference type="GO" id="GO:0015556">
    <property type="term" value="F:C4-dicarboxylate transmembrane transporter activity"/>
    <property type="evidence" value="ECO:0007669"/>
    <property type="project" value="InterPro"/>
</dbReference>
<evidence type="ECO:0000256" key="6">
    <source>
        <dbReference type="ARBA" id="ARBA00022989"/>
    </source>
</evidence>
<feature type="transmembrane region" description="Helical" evidence="8">
    <location>
        <begin position="349"/>
        <end position="370"/>
    </location>
</feature>
<keyword evidence="6 8" id="KW-1133">Transmembrane helix</keyword>
<protein>
    <submittedName>
        <fullName evidence="9">Transporter, anaerobic C4-dicarboxylate uptake C family</fullName>
    </submittedName>
</protein>
<dbReference type="NCBIfam" id="NF037994">
    <property type="entry name" value="DcuC_1"/>
    <property type="match status" value="1"/>
</dbReference>
<evidence type="ECO:0000256" key="5">
    <source>
        <dbReference type="ARBA" id="ARBA00022692"/>
    </source>
</evidence>
<evidence type="ECO:0000313" key="9">
    <source>
        <dbReference type="EMBL" id="EGG56015.1"/>
    </source>
</evidence>
<evidence type="ECO:0000256" key="7">
    <source>
        <dbReference type="ARBA" id="ARBA00023136"/>
    </source>
</evidence>
<dbReference type="InterPro" id="IPR004669">
    <property type="entry name" value="C4_dicarb_anaerob_car"/>
</dbReference>
<feature type="transmembrane region" description="Helical" evidence="8">
    <location>
        <begin position="267"/>
        <end position="284"/>
    </location>
</feature>
<dbReference type="HOGENOM" id="CLU_030262_1_0_4"/>
<proteinExistence type="inferred from homology"/>
<dbReference type="InterPro" id="IPR018385">
    <property type="entry name" value="C4_dicarb_anaerob_car-like"/>
</dbReference>
<evidence type="ECO:0000256" key="3">
    <source>
        <dbReference type="ARBA" id="ARBA00022448"/>
    </source>
</evidence>
<comment type="similarity">
    <text evidence="2">Belongs to the DcuC/DcuD transporter (TC 2.A.61) family.</text>
</comment>
<comment type="subcellular location">
    <subcellularLocation>
        <location evidence="1">Cell membrane</location>
        <topology evidence="1">Multi-pass membrane protein</topology>
    </subcellularLocation>
</comment>
<reference evidence="9 10" key="1">
    <citation type="submission" date="2011-02" db="EMBL/GenBank/DDBJ databases">
        <authorList>
            <person name="Weinstock G."/>
            <person name="Sodergren E."/>
            <person name="Clifton S."/>
            <person name="Fulton L."/>
            <person name="Fulton B."/>
            <person name="Courtney L."/>
            <person name="Fronick C."/>
            <person name="Harrison M."/>
            <person name="Strong C."/>
            <person name="Farmer C."/>
            <person name="Delahaunty K."/>
            <person name="Markovic C."/>
            <person name="Hall O."/>
            <person name="Minx P."/>
            <person name="Tomlinson C."/>
            <person name="Mitreva M."/>
            <person name="Hou S."/>
            <person name="Chen J."/>
            <person name="Wollam A."/>
            <person name="Pepin K.H."/>
            <person name="Johnson M."/>
            <person name="Bhonagiri V."/>
            <person name="Zhang X."/>
            <person name="Suruliraj S."/>
            <person name="Warren W."/>
            <person name="Chinwalla A."/>
            <person name="Mardis E.R."/>
            <person name="Wilson R.K."/>
        </authorList>
    </citation>
    <scope>NUCLEOTIDE SEQUENCE [LARGE SCALE GENOMIC DNA]</scope>
    <source>
        <strain evidence="9 10">YIT 11859</strain>
    </source>
</reference>
<feature type="transmembrane region" description="Helical" evidence="8">
    <location>
        <begin position="107"/>
        <end position="133"/>
    </location>
</feature>
<feature type="transmembrane region" description="Helical" evidence="8">
    <location>
        <begin position="12"/>
        <end position="31"/>
    </location>
</feature>
<dbReference type="EMBL" id="AFBP01000020">
    <property type="protein sequence ID" value="EGG56015.1"/>
    <property type="molecule type" value="Genomic_DNA"/>
</dbReference>
<keyword evidence="4" id="KW-1003">Cell membrane</keyword>
<keyword evidence="7 8" id="KW-0472">Membrane</keyword>
<dbReference type="PANTHER" id="PTHR42002">
    <property type="entry name" value="ANAEROBIC C4-DICARBOXYLATE TRANSPORTER DCUC-RELATED"/>
    <property type="match status" value="1"/>
</dbReference>
<dbReference type="GO" id="GO:0005886">
    <property type="term" value="C:plasma membrane"/>
    <property type="evidence" value="ECO:0007669"/>
    <property type="project" value="UniProtKB-SubCell"/>
</dbReference>
<keyword evidence="5 8" id="KW-0812">Transmembrane</keyword>
<dbReference type="Pfam" id="PF03606">
    <property type="entry name" value="DcuC"/>
    <property type="match status" value="1"/>
</dbReference>
<organism evidence="9 10">
    <name type="scientific">Parasutterella excrementihominis YIT 11859</name>
    <dbReference type="NCBI Taxonomy" id="762966"/>
    <lineage>
        <taxon>Bacteria</taxon>
        <taxon>Pseudomonadati</taxon>
        <taxon>Pseudomonadota</taxon>
        <taxon>Betaproteobacteria</taxon>
        <taxon>Burkholderiales</taxon>
        <taxon>Sutterellaceae</taxon>
        <taxon>Parasutterella</taxon>
    </lineage>
</organism>
<keyword evidence="3" id="KW-0813">Transport</keyword>
<dbReference type="PANTHER" id="PTHR42002:SF2">
    <property type="entry name" value="ANAEROBIC C4-DICARBOXYLATE TRANSPORTER DCUC-RELATED"/>
    <property type="match status" value="1"/>
</dbReference>
<gene>
    <name evidence="9" type="ORF">HMPREF9439_00928</name>
</gene>